<dbReference type="OrthoDB" id="19619at2759"/>
<dbReference type="InterPro" id="IPR024621">
    <property type="entry name" value="Mba1"/>
</dbReference>
<comment type="caution">
    <text evidence="5">The sequence shown here is derived from an EMBL/GenBank/DDBJ whole genome shotgun (WGS) entry which is preliminary data.</text>
</comment>
<dbReference type="GO" id="GO:0005743">
    <property type="term" value="C:mitochondrial inner membrane"/>
    <property type="evidence" value="ECO:0007669"/>
    <property type="project" value="InterPro"/>
</dbReference>
<name>A0A1V8SCG3_9PEZI</name>
<feature type="region of interest" description="Disordered" evidence="4">
    <location>
        <begin position="1"/>
        <end position="25"/>
    </location>
</feature>
<evidence type="ECO:0000256" key="4">
    <source>
        <dbReference type="SAM" id="MobiDB-lite"/>
    </source>
</evidence>
<proteinExistence type="predicted"/>
<evidence type="ECO:0000256" key="3">
    <source>
        <dbReference type="ARBA" id="ARBA00023128"/>
    </source>
</evidence>
<dbReference type="GO" id="GO:0032979">
    <property type="term" value="P:protein insertion into mitochondrial inner membrane from matrix"/>
    <property type="evidence" value="ECO:0007669"/>
    <property type="project" value="InterPro"/>
</dbReference>
<accession>A0A1V8SCG3</accession>
<evidence type="ECO:0008006" key="7">
    <source>
        <dbReference type="Google" id="ProtNLM"/>
    </source>
</evidence>
<sequence>MKQPAQQSMSRARKEQEQTMLQSGQFPDDIGLLPDTFILPRNPRERYNWTIRKRWLYTRFWEWIATYQLRFMTRKPRPRLHLSRIPALAQDLHTRTLTAFAAGDLTPIQSNLSQGIFSSLKSRLATREPNTTTSWHLLATLSSPKLVSYKPILLPSSSSDKTAQRDNWNLQAVVRLHTRQSLQNLKKTAKRGAGGKMVEEVAVLGKPEVKEVVEYVVLQKVWRKARVGEWGLWGFADEMTLARLKREDARKMKSAAQGALTG</sequence>
<keyword evidence="2" id="KW-0809">Transit peptide</keyword>
<dbReference type="Gene3D" id="3.10.450.240">
    <property type="match status" value="1"/>
</dbReference>
<keyword evidence="6" id="KW-1185">Reference proteome</keyword>
<dbReference type="Pfam" id="PF07961">
    <property type="entry name" value="MBA1"/>
    <property type="match status" value="1"/>
</dbReference>
<dbReference type="InterPro" id="IPR051975">
    <property type="entry name" value="mtLSU_mL45"/>
</dbReference>
<evidence type="ECO:0000313" key="6">
    <source>
        <dbReference type="Proteomes" id="UP000192596"/>
    </source>
</evidence>
<gene>
    <name evidence="5" type="ORF">B0A48_17074</name>
</gene>
<reference evidence="6" key="1">
    <citation type="submission" date="2017-03" db="EMBL/GenBank/DDBJ databases">
        <title>Genomes of endolithic fungi from Antarctica.</title>
        <authorList>
            <person name="Coleine C."/>
            <person name="Masonjones S."/>
            <person name="Stajich J.E."/>
        </authorList>
    </citation>
    <scope>NUCLEOTIDE SEQUENCE [LARGE SCALE GENOMIC DNA]</scope>
    <source>
        <strain evidence="6">CCFEE 5527</strain>
    </source>
</reference>
<dbReference type="InParanoid" id="A0A1V8SCG3"/>
<dbReference type="AlphaFoldDB" id="A0A1V8SCG3"/>
<dbReference type="EMBL" id="NAJO01000065">
    <property type="protein sequence ID" value="OQN96501.1"/>
    <property type="molecule type" value="Genomic_DNA"/>
</dbReference>
<keyword evidence="3" id="KW-0496">Mitochondrion</keyword>
<protein>
    <recommendedName>
        <fullName evidence="7">Tim44-like domain-containing protein</fullName>
    </recommendedName>
</protein>
<evidence type="ECO:0000313" key="5">
    <source>
        <dbReference type="EMBL" id="OQN96501.1"/>
    </source>
</evidence>
<comment type="subcellular location">
    <subcellularLocation>
        <location evidence="1">Mitochondrion</location>
    </subcellularLocation>
</comment>
<feature type="compositionally biased region" description="Polar residues" evidence="4">
    <location>
        <begin position="1"/>
        <end position="10"/>
    </location>
</feature>
<dbReference type="PANTHER" id="PTHR28554:SF1">
    <property type="entry name" value="LARGE RIBOSOMAL SUBUNIT PROTEIN ML45"/>
    <property type="match status" value="1"/>
</dbReference>
<evidence type="ECO:0000256" key="2">
    <source>
        <dbReference type="ARBA" id="ARBA00022946"/>
    </source>
</evidence>
<organism evidence="5 6">
    <name type="scientific">Cryoendolithus antarcticus</name>
    <dbReference type="NCBI Taxonomy" id="1507870"/>
    <lineage>
        <taxon>Eukaryota</taxon>
        <taxon>Fungi</taxon>
        <taxon>Dikarya</taxon>
        <taxon>Ascomycota</taxon>
        <taxon>Pezizomycotina</taxon>
        <taxon>Dothideomycetes</taxon>
        <taxon>Dothideomycetidae</taxon>
        <taxon>Cladosporiales</taxon>
        <taxon>Cladosporiaceae</taxon>
        <taxon>Cryoendolithus</taxon>
    </lineage>
</organism>
<dbReference type="PANTHER" id="PTHR28554">
    <property type="entry name" value="39S RIBOSOMAL PROTEIN L45, MITOCHONDRIAL"/>
    <property type="match status" value="1"/>
</dbReference>
<dbReference type="Proteomes" id="UP000192596">
    <property type="component" value="Unassembled WGS sequence"/>
</dbReference>
<evidence type="ECO:0000256" key="1">
    <source>
        <dbReference type="ARBA" id="ARBA00004173"/>
    </source>
</evidence>